<evidence type="ECO:0000313" key="4">
    <source>
        <dbReference type="EMBL" id="XBS21182.1"/>
    </source>
</evidence>
<keyword evidence="5" id="KW-1185">Reference proteome</keyword>
<dbReference type="AlphaFoldDB" id="A0AAU7NW90"/>
<reference evidence="4 5" key="1">
    <citation type="journal article" date="2024" name="Microbiology">
        <title>Methylomarinum rosea sp. nov., a novel halophilic methanotrophic bacterium from the hypersaline Lake Elton.</title>
        <authorList>
            <person name="Suleimanov R.Z."/>
            <person name="Oshkin I.Y."/>
            <person name="Danilova O.V."/>
            <person name="Suzina N.E."/>
            <person name="Dedysh S.N."/>
        </authorList>
    </citation>
    <scope>NUCLEOTIDE SEQUENCE [LARGE SCALE GENOMIC DNA]</scope>
    <source>
        <strain evidence="4 5">Ch1-1</strain>
    </source>
</reference>
<proteinExistence type="predicted"/>
<feature type="compositionally biased region" description="Basic and acidic residues" evidence="2">
    <location>
        <begin position="295"/>
        <end position="304"/>
    </location>
</feature>
<evidence type="ECO:0000256" key="1">
    <source>
        <dbReference type="SAM" id="Coils"/>
    </source>
</evidence>
<feature type="coiled-coil region" evidence="1">
    <location>
        <begin position="58"/>
        <end position="138"/>
    </location>
</feature>
<feature type="region of interest" description="Disordered" evidence="2">
    <location>
        <begin position="286"/>
        <end position="305"/>
    </location>
</feature>
<sequence length="331" mass="36251">MKVEFLIPAFLSAVLLASGQASFAATEDDGENLEVSESKFNDSDLLIETLSADDAQDVEDAQTTLDGLQEELTSTQEELQTLQNSDSASEEEIQALEEKVNTLEGEVEQAISNLSTAEQTLEDETSAISAQVEQLSDEQITALNQKLNNAVSSNLLVDIDSEDLQAVIDGDYNFQQISMFTKAYEEEAKFTSLADKFAAKADEKDNDMFLRQADRMSEKSQIQKDSFISKIDRFNSKDQLKAEFKNVAKQAAKDAAKNEAKNNAKHSAKDAAKQAAKDAAKQIAKAAAKQAAKNQAKEDAKDNAKNVAKQIIKEEVCSSVFFGVRLDSNKH</sequence>
<organism evidence="4 5">
    <name type="scientific">Methylomarinum roseum</name>
    <dbReference type="NCBI Taxonomy" id="3067653"/>
    <lineage>
        <taxon>Bacteria</taxon>
        <taxon>Pseudomonadati</taxon>
        <taxon>Pseudomonadota</taxon>
        <taxon>Gammaproteobacteria</taxon>
        <taxon>Methylococcales</taxon>
        <taxon>Methylococcaceae</taxon>
        <taxon>Methylomarinum</taxon>
    </lineage>
</organism>
<gene>
    <name evidence="4" type="ORF">Q9L42_003410</name>
</gene>
<dbReference type="Proteomes" id="UP001225378">
    <property type="component" value="Chromosome"/>
</dbReference>
<dbReference type="EMBL" id="CP157743">
    <property type="protein sequence ID" value="XBS21182.1"/>
    <property type="molecule type" value="Genomic_DNA"/>
</dbReference>
<name>A0AAU7NW90_9GAMM</name>
<keyword evidence="3" id="KW-0732">Signal</keyword>
<dbReference type="RefSeq" id="WP_305909827.1">
    <property type="nucleotide sequence ID" value="NZ_CP157743.1"/>
</dbReference>
<dbReference type="KEGG" id="mech:Q9L42_003410"/>
<dbReference type="Gene3D" id="1.20.120.330">
    <property type="entry name" value="Nucleotidyltransferases domain 2"/>
    <property type="match status" value="1"/>
</dbReference>
<evidence type="ECO:0000313" key="5">
    <source>
        <dbReference type="Proteomes" id="UP001225378"/>
    </source>
</evidence>
<evidence type="ECO:0000256" key="3">
    <source>
        <dbReference type="SAM" id="SignalP"/>
    </source>
</evidence>
<accession>A0AAU7NW90</accession>
<protein>
    <submittedName>
        <fullName evidence="4">Uncharacterized protein</fullName>
    </submittedName>
</protein>
<keyword evidence="1" id="KW-0175">Coiled coil</keyword>
<feature type="region of interest" description="Disordered" evidence="2">
    <location>
        <begin position="254"/>
        <end position="277"/>
    </location>
</feature>
<evidence type="ECO:0000256" key="2">
    <source>
        <dbReference type="SAM" id="MobiDB-lite"/>
    </source>
</evidence>
<feature type="chain" id="PRO_5043672269" evidence="3">
    <location>
        <begin position="25"/>
        <end position="331"/>
    </location>
</feature>
<feature type="signal peptide" evidence="3">
    <location>
        <begin position="1"/>
        <end position="24"/>
    </location>
</feature>